<dbReference type="CDD" id="cd11642">
    <property type="entry name" value="SUMT"/>
    <property type="match status" value="1"/>
</dbReference>
<dbReference type="FunFam" id="3.40.1010.10:FF:000001">
    <property type="entry name" value="Siroheme synthase"/>
    <property type="match status" value="1"/>
</dbReference>
<dbReference type="Gene3D" id="3.30.950.10">
    <property type="entry name" value="Methyltransferase, Cobalt-precorrin-4 Transmethylase, Domain 2"/>
    <property type="match status" value="1"/>
</dbReference>
<dbReference type="CDD" id="cd06578">
    <property type="entry name" value="HemD"/>
    <property type="match status" value="1"/>
</dbReference>
<dbReference type="OrthoDB" id="9815856at2"/>
<dbReference type="Gene3D" id="3.40.1010.10">
    <property type="entry name" value="Cobalt-precorrin-4 Transmethylase, Domain 1"/>
    <property type="match status" value="1"/>
</dbReference>
<keyword evidence="4" id="KW-0949">S-adenosyl-L-methionine</keyword>
<dbReference type="EMBL" id="NIQC01000008">
    <property type="protein sequence ID" value="OWZ84088.1"/>
    <property type="molecule type" value="Genomic_DNA"/>
</dbReference>
<evidence type="ECO:0000256" key="4">
    <source>
        <dbReference type="ARBA" id="ARBA00022691"/>
    </source>
</evidence>
<evidence type="ECO:0000313" key="10">
    <source>
        <dbReference type="Proteomes" id="UP000214588"/>
    </source>
</evidence>
<gene>
    <name evidence="9" type="primary">cobA</name>
    <name evidence="9" type="ORF">CDO51_05070</name>
</gene>
<reference evidence="9 10" key="1">
    <citation type="submission" date="2017-06" db="EMBL/GenBank/DDBJ databases">
        <title>Draft Genome Sequence of Natranaerobius trueperi halophilic, alkalithermophilic bacteria from soda lakes.</title>
        <authorList>
            <person name="Zhao B."/>
        </authorList>
    </citation>
    <scope>NUCLEOTIDE SEQUENCE [LARGE SCALE GENOMIC DNA]</scope>
    <source>
        <strain evidence="9 10">DSM 18760</strain>
    </source>
</reference>
<organism evidence="9 10">
    <name type="scientific">Natranaerobius trueperi</name>
    <dbReference type="NCBI Taxonomy" id="759412"/>
    <lineage>
        <taxon>Bacteria</taxon>
        <taxon>Bacillati</taxon>
        <taxon>Bacillota</taxon>
        <taxon>Clostridia</taxon>
        <taxon>Natranaerobiales</taxon>
        <taxon>Natranaerobiaceae</taxon>
        <taxon>Natranaerobius</taxon>
    </lineage>
</organism>
<dbReference type="Pfam" id="PF02602">
    <property type="entry name" value="HEM4"/>
    <property type="match status" value="1"/>
</dbReference>
<dbReference type="Gene3D" id="3.40.50.10090">
    <property type="match status" value="2"/>
</dbReference>
<evidence type="ECO:0000313" key="9">
    <source>
        <dbReference type="EMBL" id="OWZ84088.1"/>
    </source>
</evidence>
<dbReference type="InterPro" id="IPR000878">
    <property type="entry name" value="4pyrrol_Mease"/>
</dbReference>
<dbReference type="InterPro" id="IPR035996">
    <property type="entry name" value="4pyrrol_Methylase_sf"/>
</dbReference>
<evidence type="ECO:0000259" key="7">
    <source>
        <dbReference type="Pfam" id="PF00590"/>
    </source>
</evidence>
<dbReference type="PROSITE" id="PS00840">
    <property type="entry name" value="SUMT_2"/>
    <property type="match status" value="1"/>
</dbReference>
<dbReference type="Pfam" id="PF00590">
    <property type="entry name" value="TP_methylase"/>
    <property type="match status" value="1"/>
</dbReference>
<evidence type="ECO:0000256" key="6">
    <source>
        <dbReference type="RuleBase" id="RU003960"/>
    </source>
</evidence>
<comment type="caution">
    <text evidence="9">The sequence shown here is derived from an EMBL/GenBank/DDBJ whole genome shotgun (WGS) entry which is preliminary data.</text>
</comment>
<feature type="domain" description="Tetrapyrrole methylase" evidence="7">
    <location>
        <begin position="13"/>
        <end position="224"/>
    </location>
</feature>
<dbReference type="InterPro" id="IPR014776">
    <property type="entry name" value="4pyrrole_Mease_sub2"/>
</dbReference>
<dbReference type="NCBIfam" id="NF004790">
    <property type="entry name" value="PRK06136.1"/>
    <property type="match status" value="1"/>
</dbReference>
<name>A0A226BYH0_9FIRM</name>
<evidence type="ECO:0000256" key="1">
    <source>
        <dbReference type="ARBA" id="ARBA00012162"/>
    </source>
</evidence>
<dbReference type="PANTHER" id="PTHR45790">
    <property type="entry name" value="SIROHEME SYNTHASE-RELATED"/>
    <property type="match status" value="1"/>
</dbReference>
<proteinExistence type="inferred from homology"/>
<evidence type="ECO:0000256" key="2">
    <source>
        <dbReference type="ARBA" id="ARBA00022603"/>
    </source>
</evidence>
<dbReference type="SUPFAM" id="SSF53790">
    <property type="entry name" value="Tetrapyrrole methylase"/>
    <property type="match status" value="1"/>
</dbReference>
<dbReference type="GO" id="GO:0004851">
    <property type="term" value="F:uroporphyrin-III C-methyltransferase activity"/>
    <property type="evidence" value="ECO:0007669"/>
    <property type="project" value="UniProtKB-EC"/>
</dbReference>
<dbReference type="InterPro" id="IPR003754">
    <property type="entry name" value="4pyrrol_synth_uPrphyn_synth"/>
</dbReference>
<dbReference type="NCBIfam" id="TIGR01469">
    <property type="entry name" value="cobA_cysG_Cterm"/>
    <property type="match status" value="1"/>
</dbReference>
<dbReference type="Proteomes" id="UP000214588">
    <property type="component" value="Unassembled WGS sequence"/>
</dbReference>
<comment type="similarity">
    <text evidence="6">Belongs to the precorrin methyltransferase family.</text>
</comment>
<accession>A0A226BYH0</accession>
<keyword evidence="3 6" id="KW-0808">Transferase</keyword>
<sequence>MILTPGGDDLNGKVYLVGAGPGDEGLITKKGIDCIKKADVIIYDRLISNDILTYANETTEFIYVGKVPNNHTLTQEEINQLLIEKAEAGYTVTRLKGGDPFVFGRGGEEAKALHDRKIKFEIIPGVTSSIAAPSYAGIPVTHRNVSSSFSVITGHENTDKPNSSLSWDKLATATDTLCFLMGIGNLENIVENLIKHGRDPNTPVAIVRWGTFTDQYTLTGDLTNIVQKVKKHNVKSPGVIVVGEVVNLRSSLNWFETKPLFGKKILVTRARSQASELSRNIKELGGEPVEFPTIKVEPPTSLDELDNAINNLGDYHWLIFTSQNGVNFFFHRLFYHQLDVRSLANIKICAVGRKTRECLEDKGLLVDVVPKEYRAEGLIEALKGKVKKEEKVLFPRAKKAREILPKALKDMGLEVNVVPTYQTVKESTAQEEIKTLLQENEIDAITFTSSSTVENFVDLIGTEGLENVDTFSIGPITEKTCNDLGIKVNATSDEYTIEGLVDVLTRRLGGVFDSTLI</sequence>
<dbReference type="GO" id="GO:0019354">
    <property type="term" value="P:siroheme biosynthetic process"/>
    <property type="evidence" value="ECO:0007669"/>
    <property type="project" value="InterPro"/>
</dbReference>
<dbReference type="PANTHER" id="PTHR45790:SF3">
    <property type="entry name" value="S-ADENOSYL-L-METHIONINE-DEPENDENT UROPORPHYRINOGEN III METHYLTRANSFERASE, CHLOROPLASTIC"/>
    <property type="match status" value="1"/>
</dbReference>
<dbReference type="SUPFAM" id="SSF69618">
    <property type="entry name" value="HemD-like"/>
    <property type="match status" value="1"/>
</dbReference>
<dbReference type="InterPro" id="IPR014777">
    <property type="entry name" value="4pyrrole_Mease_sub1"/>
</dbReference>
<keyword evidence="2 6" id="KW-0489">Methyltransferase</keyword>
<dbReference type="InterPro" id="IPR003043">
    <property type="entry name" value="Uropor_MeTrfase_CS"/>
</dbReference>
<keyword evidence="10" id="KW-1185">Reference proteome</keyword>
<evidence type="ECO:0000259" key="8">
    <source>
        <dbReference type="Pfam" id="PF02602"/>
    </source>
</evidence>
<dbReference type="InterPro" id="IPR036108">
    <property type="entry name" value="4pyrrol_syn_uPrphyn_synt_sf"/>
</dbReference>
<dbReference type="FunFam" id="3.30.950.10:FF:000001">
    <property type="entry name" value="Siroheme synthase"/>
    <property type="match status" value="1"/>
</dbReference>
<dbReference type="EC" id="2.1.1.107" evidence="1"/>
<dbReference type="GO" id="GO:0032259">
    <property type="term" value="P:methylation"/>
    <property type="evidence" value="ECO:0007669"/>
    <property type="project" value="UniProtKB-KW"/>
</dbReference>
<evidence type="ECO:0000256" key="5">
    <source>
        <dbReference type="ARBA" id="ARBA00023244"/>
    </source>
</evidence>
<keyword evidence="5" id="KW-0627">Porphyrin biosynthesis</keyword>
<protein>
    <recommendedName>
        <fullName evidence="1">uroporphyrinogen-III C-methyltransferase</fullName>
        <ecNumber evidence="1">2.1.1.107</ecNumber>
    </recommendedName>
</protein>
<dbReference type="GO" id="GO:0004852">
    <property type="term" value="F:uroporphyrinogen-III synthase activity"/>
    <property type="evidence" value="ECO:0007669"/>
    <property type="project" value="InterPro"/>
</dbReference>
<dbReference type="InterPro" id="IPR006366">
    <property type="entry name" value="CobA/CysG_C"/>
</dbReference>
<dbReference type="AlphaFoldDB" id="A0A226BYH0"/>
<dbReference type="InterPro" id="IPR050161">
    <property type="entry name" value="Siro_Cobalamin_biosynth"/>
</dbReference>
<evidence type="ECO:0000256" key="3">
    <source>
        <dbReference type="ARBA" id="ARBA00022679"/>
    </source>
</evidence>
<feature type="domain" description="Tetrapyrrole biosynthesis uroporphyrinogen III synthase" evidence="8">
    <location>
        <begin position="275"/>
        <end position="501"/>
    </location>
</feature>